<evidence type="ECO:0000256" key="2">
    <source>
        <dbReference type="PROSITE-ProRule" id="PRU00169"/>
    </source>
</evidence>
<feature type="domain" description="Response regulatory" evidence="4">
    <location>
        <begin position="4"/>
        <end position="117"/>
    </location>
</feature>
<dbReference type="GO" id="GO:0000976">
    <property type="term" value="F:transcription cis-regulatory region binding"/>
    <property type="evidence" value="ECO:0007669"/>
    <property type="project" value="TreeGrafter"/>
</dbReference>
<keyword evidence="2" id="KW-0597">Phosphoprotein</keyword>
<dbReference type="PANTHER" id="PTHR48111">
    <property type="entry name" value="REGULATOR OF RPOS"/>
    <property type="match status" value="1"/>
</dbReference>
<dbReference type="SMART" id="SM00448">
    <property type="entry name" value="REC"/>
    <property type="match status" value="1"/>
</dbReference>
<evidence type="ECO:0000259" key="4">
    <source>
        <dbReference type="PROSITE" id="PS50110"/>
    </source>
</evidence>
<comment type="caution">
    <text evidence="6">The sequence shown here is derived from an EMBL/GenBank/DDBJ whole genome shotgun (WGS) entry which is preliminary data.</text>
</comment>
<dbReference type="InterPro" id="IPR036388">
    <property type="entry name" value="WH-like_DNA-bd_sf"/>
</dbReference>
<dbReference type="GO" id="GO:0000156">
    <property type="term" value="F:phosphorelay response regulator activity"/>
    <property type="evidence" value="ECO:0007669"/>
    <property type="project" value="TreeGrafter"/>
</dbReference>
<evidence type="ECO:0000313" key="7">
    <source>
        <dbReference type="Proteomes" id="UP000747074"/>
    </source>
</evidence>
<dbReference type="EMBL" id="DYVL01000160">
    <property type="protein sequence ID" value="HJG12936.1"/>
    <property type="molecule type" value="Genomic_DNA"/>
</dbReference>
<evidence type="ECO:0000256" key="1">
    <source>
        <dbReference type="ARBA" id="ARBA00023125"/>
    </source>
</evidence>
<dbReference type="Proteomes" id="UP000747074">
    <property type="component" value="Unassembled WGS sequence"/>
</dbReference>
<name>A0A921LHY4_9BACE</name>
<organism evidence="6 7">
    <name type="scientific">Bacteroides xylanisolvens</name>
    <dbReference type="NCBI Taxonomy" id="371601"/>
    <lineage>
        <taxon>Bacteria</taxon>
        <taxon>Pseudomonadati</taxon>
        <taxon>Bacteroidota</taxon>
        <taxon>Bacteroidia</taxon>
        <taxon>Bacteroidales</taxon>
        <taxon>Bacteroidaceae</taxon>
        <taxon>Bacteroides</taxon>
    </lineage>
</organism>
<dbReference type="InterPro" id="IPR011006">
    <property type="entry name" value="CheY-like_superfamily"/>
</dbReference>
<evidence type="ECO:0000259" key="5">
    <source>
        <dbReference type="PROSITE" id="PS51755"/>
    </source>
</evidence>
<dbReference type="PROSITE" id="PS51755">
    <property type="entry name" value="OMPR_PHOB"/>
    <property type="match status" value="1"/>
</dbReference>
<dbReference type="Pfam" id="PF00486">
    <property type="entry name" value="Trans_reg_C"/>
    <property type="match status" value="1"/>
</dbReference>
<dbReference type="InterPro" id="IPR039420">
    <property type="entry name" value="WalR-like"/>
</dbReference>
<accession>A0A921LHY4</accession>
<dbReference type="InterPro" id="IPR001789">
    <property type="entry name" value="Sig_transdc_resp-reg_receiver"/>
</dbReference>
<evidence type="ECO:0000313" key="6">
    <source>
        <dbReference type="EMBL" id="HJG12936.1"/>
    </source>
</evidence>
<dbReference type="CDD" id="cd00383">
    <property type="entry name" value="trans_reg_C"/>
    <property type="match status" value="1"/>
</dbReference>
<evidence type="ECO:0000256" key="3">
    <source>
        <dbReference type="PROSITE-ProRule" id="PRU01091"/>
    </source>
</evidence>
<dbReference type="GO" id="GO:0032993">
    <property type="term" value="C:protein-DNA complex"/>
    <property type="evidence" value="ECO:0007669"/>
    <property type="project" value="TreeGrafter"/>
</dbReference>
<reference evidence="6" key="2">
    <citation type="submission" date="2021-09" db="EMBL/GenBank/DDBJ databases">
        <authorList>
            <person name="Gilroy R."/>
        </authorList>
    </citation>
    <scope>NUCLEOTIDE SEQUENCE</scope>
    <source>
        <strain evidence="6">CHK154-13316</strain>
    </source>
</reference>
<sequence>MKQKILIIEDDFTIQTQLKNLLAGNGYKVASVTDFSKVIEQVKAFAPHLVLLDIKLPGNNGFEICSQIRGFSDIPIVFVTSSNTDMDELNSIMLGGDAFITKPYNTAILLAKIASLLRRAYASGQAEILTWNGAALHLESSFIEYNEQKADLTKNELKILYYLFKNAGKICPRSDIVDFLWDNQLYVDDNALSVNITSIREKLASIGLTDFIKTKHRQGYTL</sequence>
<dbReference type="SUPFAM" id="SSF52172">
    <property type="entry name" value="CheY-like"/>
    <property type="match status" value="1"/>
</dbReference>
<dbReference type="PANTHER" id="PTHR48111:SF43">
    <property type="entry name" value="STAGE 0 SPORULATION PROTEIN A HOMOLOG"/>
    <property type="match status" value="1"/>
</dbReference>
<dbReference type="Gene3D" id="1.10.10.10">
    <property type="entry name" value="Winged helix-like DNA-binding domain superfamily/Winged helix DNA-binding domain"/>
    <property type="match status" value="1"/>
</dbReference>
<dbReference type="Pfam" id="PF00072">
    <property type="entry name" value="Response_reg"/>
    <property type="match status" value="1"/>
</dbReference>
<dbReference type="GO" id="GO:0006355">
    <property type="term" value="P:regulation of DNA-templated transcription"/>
    <property type="evidence" value="ECO:0007669"/>
    <property type="project" value="InterPro"/>
</dbReference>
<protein>
    <submittedName>
        <fullName evidence="6">Response regulator transcription factor</fullName>
    </submittedName>
</protein>
<feature type="modified residue" description="4-aspartylphosphate" evidence="2">
    <location>
        <position position="53"/>
    </location>
</feature>
<feature type="DNA-binding region" description="OmpR/PhoB-type" evidence="3">
    <location>
        <begin position="126"/>
        <end position="222"/>
    </location>
</feature>
<keyword evidence="1 3" id="KW-0238">DNA-binding</keyword>
<gene>
    <name evidence="6" type="ORF">K8V07_13550</name>
</gene>
<dbReference type="SMART" id="SM00862">
    <property type="entry name" value="Trans_reg_C"/>
    <property type="match status" value="1"/>
</dbReference>
<dbReference type="Gene3D" id="3.40.50.2300">
    <property type="match status" value="1"/>
</dbReference>
<feature type="domain" description="OmpR/PhoB-type" evidence="5">
    <location>
        <begin position="126"/>
        <end position="222"/>
    </location>
</feature>
<proteinExistence type="predicted"/>
<dbReference type="AlphaFoldDB" id="A0A921LHY4"/>
<dbReference type="GO" id="GO:0005829">
    <property type="term" value="C:cytosol"/>
    <property type="evidence" value="ECO:0007669"/>
    <property type="project" value="TreeGrafter"/>
</dbReference>
<dbReference type="PROSITE" id="PS50110">
    <property type="entry name" value="RESPONSE_REGULATORY"/>
    <property type="match status" value="1"/>
</dbReference>
<reference evidence="6" key="1">
    <citation type="journal article" date="2021" name="PeerJ">
        <title>Extensive microbial diversity within the chicken gut microbiome revealed by metagenomics and culture.</title>
        <authorList>
            <person name="Gilroy R."/>
            <person name="Ravi A."/>
            <person name="Getino M."/>
            <person name="Pursley I."/>
            <person name="Horton D.L."/>
            <person name="Alikhan N.F."/>
            <person name="Baker D."/>
            <person name="Gharbi K."/>
            <person name="Hall N."/>
            <person name="Watson M."/>
            <person name="Adriaenssens E.M."/>
            <person name="Foster-Nyarko E."/>
            <person name="Jarju S."/>
            <person name="Secka A."/>
            <person name="Antonio M."/>
            <person name="Oren A."/>
            <person name="Chaudhuri R.R."/>
            <person name="La Ragione R."/>
            <person name="Hildebrand F."/>
            <person name="Pallen M.J."/>
        </authorList>
    </citation>
    <scope>NUCLEOTIDE SEQUENCE</scope>
    <source>
        <strain evidence="6">CHK154-13316</strain>
    </source>
</reference>
<dbReference type="InterPro" id="IPR001867">
    <property type="entry name" value="OmpR/PhoB-type_DNA-bd"/>
</dbReference>